<feature type="domain" description="DUF4179" evidence="2">
    <location>
        <begin position="42"/>
        <end position="128"/>
    </location>
</feature>
<organism evidence="3 4">
    <name type="scientific">Mesobacillus selenatarsenatis (strain DSM 18680 / JCM 14380 / FERM P-15431 / SF-1)</name>
    <dbReference type="NCBI Taxonomy" id="1321606"/>
    <lineage>
        <taxon>Bacteria</taxon>
        <taxon>Bacillati</taxon>
        <taxon>Bacillota</taxon>
        <taxon>Bacilli</taxon>
        <taxon>Bacillales</taxon>
        <taxon>Bacillaceae</taxon>
        <taxon>Mesobacillus</taxon>
    </lineage>
</organism>
<dbReference type="InterPro" id="IPR025436">
    <property type="entry name" value="DUF4179"/>
</dbReference>
<evidence type="ECO:0000313" key="3">
    <source>
        <dbReference type="EMBL" id="GAM16673.1"/>
    </source>
</evidence>
<keyword evidence="4" id="KW-1185">Reference proteome</keyword>
<accession>A0A0A8X9Q7</accession>
<keyword evidence="1" id="KW-0472">Membrane</keyword>
<dbReference type="RefSeq" id="WP_041968252.1">
    <property type="nucleotide sequence ID" value="NZ_BASE01000136.1"/>
</dbReference>
<keyword evidence="1" id="KW-1133">Transmembrane helix</keyword>
<dbReference type="Proteomes" id="UP000031014">
    <property type="component" value="Unassembled WGS sequence"/>
</dbReference>
<gene>
    <name evidence="3" type="ORF">SAMD00020551_4903</name>
</gene>
<dbReference type="OrthoDB" id="2961302at2"/>
<keyword evidence="1" id="KW-0812">Transmembrane</keyword>
<reference evidence="3 4" key="1">
    <citation type="submission" date="2013-06" db="EMBL/GenBank/DDBJ databases">
        <title>Whole genome shotgun sequence of Bacillus selenatarsenatis SF-1.</title>
        <authorList>
            <person name="Kuroda M."/>
            <person name="Sei K."/>
            <person name="Yamashita M."/>
            <person name="Ike M."/>
        </authorList>
    </citation>
    <scope>NUCLEOTIDE SEQUENCE [LARGE SCALE GENOMIC DNA]</scope>
    <source>
        <strain evidence="3 4">SF-1</strain>
    </source>
</reference>
<evidence type="ECO:0000256" key="1">
    <source>
        <dbReference type="SAM" id="Phobius"/>
    </source>
</evidence>
<evidence type="ECO:0000313" key="4">
    <source>
        <dbReference type="Proteomes" id="UP000031014"/>
    </source>
</evidence>
<dbReference type="EMBL" id="BASE01000136">
    <property type="protein sequence ID" value="GAM16673.1"/>
    <property type="molecule type" value="Genomic_DNA"/>
</dbReference>
<dbReference type="AlphaFoldDB" id="A0A0A8X9Q7"/>
<name>A0A0A8X9Q7_MESS1</name>
<feature type="transmembrane region" description="Helical" evidence="1">
    <location>
        <begin position="46"/>
        <end position="64"/>
    </location>
</feature>
<dbReference type="STRING" id="1321606.SAMD00020551_4903"/>
<comment type="caution">
    <text evidence="3">The sequence shown here is derived from an EMBL/GenBank/DDBJ whole genome shotgun (WGS) entry which is preliminary data.</text>
</comment>
<dbReference type="Pfam" id="PF13786">
    <property type="entry name" value="DUF4179"/>
    <property type="match status" value="1"/>
</dbReference>
<evidence type="ECO:0000259" key="2">
    <source>
        <dbReference type="Pfam" id="PF13786"/>
    </source>
</evidence>
<proteinExistence type="predicted"/>
<sequence length="419" mass="47070">MKEIEERLNEEKQRMAVMTAPADFENRLRTALDATPARKTKRRNPFIMMAAVSVLCFLLISYNYNAFAYYGKKIFGFEEIMTGTMKDLNDKGMGQIIDKKTTLSDGTVLTIDGIMTDANQLVMYYTLSNPKGVGELWGDVFNPDKITGFFTNARAGGGMAKVNDSGTEIKGTTYFDPVSPFSKKLTLHFWQGIKNGEGSITFPYDPNKAMQTQIKQSIKEKVKVDKGTITFKTITATPTSTVIEGKMDVDNFDRIHFGFEGVKLIANGKSIDNLGSGVSGSKFDLRFDGLPQELYSLELAFNEFVGYQKLAEQIPLNDDTHHDLEGKDLWVKKVTTTERGVEITIETDENLLLDGVSIQSDDKVTALKTTIGQRLDKKTDRFTSERTMVFDTNSMPEYLLIKGIHYVKKYNQKIEIPVD</sequence>
<protein>
    <recommendedName>
        <fullName evidence="2">DUF4179 domain-containing protein</fullName>
    </recommendedName>
</protein>